<protein>
    <submittedName>
        <fullName evidence="3">Class I SAM-dependent methyltransferase</fullName>
    </submittedName>
</protein>
<evidence type="ECO:0000313" key="3">
    <source>
        <dbReference type="EMBL" id="MBE5036080.1"/>
    </source>
</evidence>
<comment type="caution">
    <text evidence="3">The sequence shown here is derived from an EMBL/GenBank/DDBJ whole genome shotgun (WGS) entry which is preliminary data.</text>
</comment>
<name>A0ABR9QYW8_9FIRM</name>
<dbReference type="GO" id="GO:0008168">
    <property type="term" value="F:methyltransferase activity"/>
    <property type="evidence" value="ECO:0007669"/>
    <property type="project" value="UniProtKB-KW"/>
</dbReference>
<dbReference type="Gene3D" id="3.40.50.150">
    <property type="entry name" value="Vaccinia Virus protein VP39"/>
    <property type="match status" value="1"/>
</dbReference>
<reference evidence="3 4" key="1">
    <citation type="submission" date="2020-10" db="EMBL/GenBank/DDBJ databases">
        <title>ChiBAC.</title>
        <authorList>
            <person name="Zenner C."/>
            <person name="Hitch T.C.A."/>
            <person name="Clavel T."/>
        </authorList>
    </citation>
    <scope>NUCLEOTIDE SEQUENCE [LARGE SCALE GENOMIC DNA]</scope>
    <source>
        <strain evidence="3 4">DSM 108706</strain>
    </source>
</reference>
<feature type="domain" description="Methyltransferase type 11" evidence="2">
    <location>
        <begin position="46"/>
        <end position="144"/>
    </location>
</feature>
<dbReference type="EMBL" id="JADCKA010000014">
    <property type="protein sequence ID" value="MBE5036080.1"/>
    <property type="molecule type" value="Genomic_DNA"/>
</dbReference>
<dbReference type="Proteomes" id="UP001516588">
    <property type="component" value="Unassembled WGS sequence"/>
</dbReference>
<evidence type="ECO:0000313" key="4">
    <source>
        <dbReference type="Proteomes" id="UP001516588"/>
    </source>
</evidence>
<organism evidence="3 4">
    <name type="scientific">Gallibacter intestinalis</name>
    <dbReference type="NCBI Taxonomy" id="2779356"/>
    <lineage>
        <taxon>Bacteria</taxon>
        <taxon>Bacillati</taxon>
        <taxon>Bacillota</taxon>
        <taxon>Clostridia</taxon>
        <taxon>Eubacteriales</taxon>
        <taxon>Eubacteriaceae</taxon>
        <taxon>Gallibacter</taxon>
    </lineage>
</organism>
<keyword evidence="4" id="KW-1185">Reference proteome</keyword>
<evidence type="ECO:0000256" key="1">
    <source>
        <dbReference type="ARBA" id="ARBA00022679"/>
    </source>
</evidence>
<proteinExistence type="predicted"/>
<dbReference type="Pfam" id="PF08241">
    <property type="entry name" value="Methyltransf_11"/>
    <property type="match status" value="1"/>
</dbReference>
<accession>A0ABR9QYW8</accession>
<dbReference type="InterPro" id="IPR029063">
    <property type="entry name" value="SAM-dependent_MTases_sf"/>
</dbReference>
<gene>
    <name evidence="3" type="ORF">INF20_07325</name>
</gene>
<dbReference type="InterPro" id="IPR013216">
    <property type="entry name" value="Methyltransf_11"/>
</dbReference>
<sequence>MAFKDNFGNPQGFIGKLMLSGMNMGHSPMAKWAFTQFDVPDDGMLVDIGCGGGFNIRRLLDRSKDGFVYGIDISSTSVEKSKKTNKKNIGKRCEVLLGSAENLPLKDNSIKLATAFETVYFWKDLEKCFAEVKRTIRPGGKFVVVNDPGDPEKHWEKMIPGMKSYTPDEIKQIMEAVGFLDVQVTKNKFMFCVSGKKENQK</sequence>
<dbReference type="CDD" id="cd02440">
    <property type="entry name" value="AdoMet_MTases"/>
    <property type="match status" value="1"/>
</dbReference>
<dbReference type="PANTHER" id="PTHR44068">
    <property type="entry name" value="ZGC:194242"/>
    <property type="match status" value="1"/>
</dbReference>
<evidence type="ECO:0000259" key="2">
    <source>
        <dbReference type="Pfam" id="PF08241"/>
    </source>
</evidence>
<keyword evidence="1" id="KW-0808">Transferase</keyword>
<dbReference type="PANTHER" id="PTHR44068:SF11">
    <property type="entry name" value="GERANYL DIPHOSPHATE 2-C-METHYLTRANSFERASE"/>
    <property type="match status" value="1"/>
</dbReference>
<dbReference type="GO" id="GO:0032259">
    <property type="term" value="P:methylation"/>
    <property type="evidence" value="ECO:0007669"/>
    <property type="project" value="UniProtKB-KW"/>
</dbReference>
<keyword evidence="3" id="KW-0489">Methyltransferase</keyword>
<dbReference type="SUPFAM" id="SSF53335">
    <property type="entry name" value="S-adenosyl-L-methionine-dependent methyltransferases"/>
    <property type="match status" value="1"/>
</dbReference>
<dbReference type="RefSeq" id="WP_226385726.1">
    <property type="nucleotide sequence ID" value="NZ_JADCKA010000014.1"/>
</dbReference>
<dbReference type="InterPro" id="IPR050447">
    <property type="entry name" value="Erg6_SMT_methyltransf"/>
</dbReference>